<dbReference type="Proteomes" id="UP000824120">
    <property type="component" value="Chromosome 3"/>
</dbReference>
<reference evidence="2 3" key="1">
    <citation type="submission" date="2020-09" db="EMBL/GenBank/DDBJ databases">
        <title>De no assembly of potato wild relative species, Solanum commersonii.</title>
        <authorList>
            <person name="Cho K."/>
        </authorList>
    </citation>
    <scope>NUCLEOTIDE SEQUENCE [LARGE SCALE GENOMIC DNA]</scope>
    <source>
        <strain evidence="2">LZ3.2</strain>
        <tissue evidence="2">Leaf</tissue>
    </source>
</reference>
<accession>A0A9J5ZRX6</accession>
<keyword evidence="1" id="KW-0812">Transmembrane</keyword>
<keyword evidence="3" id="KW-1185">Reference proteome</keyword>
<protein>
    <submittedName>
        <fullName evidence="2">Uncharacterized protein</fullName>
    </submittedName>
</protein>
<keyword evidence="1" id="KW-1133">Transmembrane helix</keyword>
<gene>
    <name evidence="2" type="ORF">H5410_014683</name>
</gene>
<comment type="caution">
    <text evidence="2">The sequence shown here is derived from an EMBL/GenBank/DDBJ whole genome shotgun (WGS) entry which is preliminary data.</text>
</comment>
<evidence type="ECO:0000313" key="2">
    <source>
        <dbReference type="EMBL" id="KAG5614859.1"/>
    </source>
</evidence>
<evidence type="ECO:0000313" key="3">
    <source>
        <dbReference type="Proteomes" id="UP000824120"/>
    </source>
</evidence>
<proteinExistence type="predicted"/>
<feature type="transmembrane region" description="Helical" evidence="1">
    <location>
        <begin position="16"/>
        <end position="39"/>
    </location>
</feature>
<keyword evidence="1" id="KW-0472">Membrane</keyword>
<dbReference type="AlphaFoldDB" id="A0A9J5ZRX6"/>
<name>A0A9J5ZRX6_SOLCO</name>
<evidence type="ECO:0000256" key="1">
    <source>
        <dbReference type="SAM" id="Phobius"/>
    </source>
</evidence>
<sequence>MQTLRLTPRRRLHRPWLVYIATIARSTHVAFLIAIYWLADVGGGLPTSSVAYTHRSTDIGCGLAALSVACTFRSAIDGRGLPASRGIWASGKRCRLTVGGISQDLHVSDVTYVHLASDVAI</sequence>
<organism evidence="2 3">
    <name type="scientific">Solanum commersonii</name>
    <name type="common">Commerson's wild potato</name>
    <name type="synonym">Commerson's nightshade</name>
    <dbReference type="NCBI Taxonomy" id="4109"/>
    <lineage>
        <taxon>Eukaryota</taxon>
        <taxon>Viridiplantae</taxon>
        <taxon>Streptophyta</taxon>
        <taxon>Embryophyta</taxon>
        <taxon>Tracheophyta</taxon>
        <taxon>Spermatophyta</taxon>
        <taxon>Magnoliopsida</taxon>
        <taxon>eudicotyledons</taxon>
        <taxon>Gunneridae</taxon>
        <taxon>Pentapetalae</taxon>
        <taxon>asterids</taxon>
        <taxon>lamiids</taxon>
        <taxon>Solanales</taxon>
        <taxon>Solanaceae</taxon>
        <taxon>Solanoideae</taxon>
        <taxon>Solaneae</taxon>
        <taxon>Solanum</taxon>
    </lineage>
</organism>
<dbReference type="EMBL" id="JACXVP010000003">
    <property type="protein sequence ID" value="KAG5614859.1"/>
    <property type="molecule type" value="Genomic_DNA"/>
</dbReference>